<dbReference type="CDD" id="cd16025">
    <property type="entry name" value="PAS_like"/>
    <property type="match status" value="1"/>
</dbReference>
<protein>
    <submittedName>
        <fullName evidence="5">Arylsulfatase</fullName>
        <ecNumber evidence="5">3.1.6.1</ecNumber>
    </submittedName>
</protein>
<comment type="similarity">
    <text evidence="1">Belongs to the sulfatase family.</text>
</comment>
<name>A0A840QFY2_9PSEU</name>
<dbReference type="PANTHER" id="PTHR42693:SF53">
    <property type="entry name" value="ENDO-4-O-SULFATASE"/>
    <property type="match status" value="1"/>
</dbReference>
<keyword evidence="2 5" id="KW-0378">Hydrolase</keyword>
<dbReference type="InterPro" id="IPR017850">
    <property type="entry name" value="Alkaline_phosphatase_core_sf"/>
</dbReference>
<gene>
    <name evidence="5" type="ORF">BJ970_006955</name>
</gene>
<evidence type="ECO:0000256" key="3">
    <source>
        <dbReference type="SAM" id="MobiDB-lite"/>
    </source>
</evidence>
<dbReference type="Pfam" id="PF00884">
    <property type="entry name" value="Sulfatase"/>
    <property type="match status" value="1"/>
</dbReference>
<dbReference type="Gene3D" id="3.40.720.10">
    <property type="entry name" value="Alkaline Phosphatase, subunit A"/>
    <property type="match status" value="1"/>
</dbReference>
<organism evidence="5 6">
    <name type="scientific">Saccharopolyspora phatthalungensis</name>
    <dbReference type="NCBI Taxonomy" id="664693"/>
    <lineage>
        <taxon>Bacteria</taxon>
        <taxon>Bacillati</taxon>
        <taxon>Actinomycetota</taxon>
        <taxon>Actinomycetes</taxon>
        <taxon>Pseudonocardiales</taxon>
        <taxon>Pseudonocardiaceae</taxon>
        <taxon>Saccharopolyspora</taxon>
    </lineage>
</organism>
<dbReference type="AlphaFoldDB" id="A0A840QFY2"/>
<dbReference type="PANTHER" id="PTHR42693">
    <property type="entry name" value="ARYLSULFATASE FAMILY MEMBER"/>
    <property type="match status" value="1"/>
</dbReference>
<dbReference type="SUPFAM" id="SSF53649">
    <property type="entry name" value="Alkaline phosphatase-like"/>
    <property type="match status" value="1"/>
</dbReference>
<sequence>MTNVLLILADDLGYSDIGAYGGEIRTPNLDRLAAGGVRMTQFYNTARCSPSRASLLTGLHPHQTGIGILNRDERPVGYPGTLNRRCLTVAEVLRANGFSTFLSGKWHLSNDPSRPNDAWPTRRGFDLFFGTITGGGSYFDPKTLTRGETPATDAADRDGFYYTDAIADEAVRDIRERGSEPFFLYTAFTAPHWPLHAPEEDILAYDGIFDDGWDELRERRLERMIELGIAEPGTTLSDRDPTQPAWQDAEHKRWQLRRMQTYAAQVERMDRGIGRIVAELEAQGILDDTLILFLSDNGASPEPLPQGDPARFTSRKDLTSGTTRDGRPIRVGNYPSIDPGPDDTFASYGRAWANLSNTPFRYYKKWVHEGGIAAPFIAHWPAGGLSGGDIVHQPFQLVDVLPTLLEATGSTFPEADVPPLEGRSMLPAWRGGTVADADLYWEHCGNAAVRRGHWKLVRAYPDPWELYDLENDRTELHDVAAEHPSIVDDLSAAWDEWASHVGLIPFETTVGIYRDMDIEERRAIAIASAEDRV</sequence>
<dbReference type="EMBL" id="JACHIW010000002">
    <property type="protein sequence ID" value="MBB5159356.1"/>
    <property type="molecule type" value="Genomic_DNA"/>
</dbReference>
<dbReference type="GO" id="GO:0004065">
    <property type="term" value="F:arylsulfatase activity"/>
    <property type="evidence" value="ECO:0007669"/>
    <property type="project" value="UniProtKB-EC"/>
</dbReference>
<dbReference type="Gene3D" id="3.30.1120.10">
    <property type="match status" value="1"/>
</dbReference>
<keyword evidence="6" id="KW-1185">Reference proteome</keyword>
<accession>A0A840QFY2</accession>
<feature type="domain" description="Sulfatase N-terminal" evidence="4">
    <location>
        <begin position="3"/>
        <end position="409"/>
    </location>
</feature>
<reference evidence="5 6" key="1">
    <citation type="submission" date="2020-08" db="EMBL/GenBank/DDBJ databases">
        <title>Sequencing the genomes of 1000 actinobacteria strains.</title>
        <authorList>
            <person name="Klenk H.-P."/>
        </authorList>
    </citation>
    <scope>NUCLEOTIDE SEQUENCE [LARGE SCALE GENOMIC DNA]</scope>
    <source>
        <strain evidence="5 6">DSM 45584</strain>
    </source>
</reference>
<comment type="caution">
    <text evidence="5">The sequence shown here is derived from an EMBL/GenBank/DDBJ whole genome shotgun (WGS) entry which is preliminary data.</text>
</comment>
<proteinExistence type="inferred from homology"/>
<dbReference type="InterPro" id="IPR050738">
    <property type="entry name" value="Sulfatase"/>
</dbReference>
<evidence type="ECO:0000259" key="4">
    <source>
        <dbReference type="Pfam" id="PF00884"/>
    </source>
</evidence>
<evidence type="ECO:0000313" key="6">
    <source>
        <dbReference type="Proteomes" id="UP000584374"/>
    </source>
</evidence>
<dbReference type="RefSeq" id="WP_184732568.1">
    <property type="nucleotide sequence ID" value="NZ_JACHIW010000002.1"/>
</dbReference>
<dbReference type="Proteomes" id="UP000584374">
    <property type="component" value="Unassembled WGS sequence"/>
</dbReference>
<feature type="region of interest" description="Disordered" evidence="3">
    <location>
        <begin position="297"/>
        <end position="336"/>
    </location>
</feature>
<dbReference type="EC" id="3.1.6.1" evidence="5"/>
<feature type="compositionally biased region" description="Basic and acidic residues" evidence="3">
    <location>
        <begin position="314"/>
        <end position="328"/>
    </location>
</feature>
<evidence type="ECO:0000256" key="2">
    <source>
        <dbReference type="ARBA" id="ARBA00022801"/>
    </source>
</evidence>
<evidence type="ECO:0000256" key="1">
    <source>
        <dbReference type="ARBA" id="ARBA00008779"/>
    </source>
</evidence>
<dbReference type="InterPro" id="IPR000917">
    <property type="entry name" value="Sulfatase_N"/>
</dbReference>
<evidence type="ECO:0000313" key="5">
    <source>
        <dbReference type="EMBL" id="MBB5159356.1"/>
    </source>
</evidence>